<organism evidence="1 2">
    <name type="scientific">Petralouisia muris</name>
    <dbReference type="NCBI Taxonomy" id="3032872"/>
    <lineage>
        <taxon>Bacteria</taxon>
        <taxon>Bacillati</taxon>
        <taxon>Bacillota</taxon>
        <taxon>Clostridia</taxon>
        <taxon>Lachnospirales</taxon>
        <taxon>Lachnospiraceae</taxon>
        <taxon>Petralouisia</taxon>
    </lineage>
</organism>
<reference evidence="1" key="1">
    <citation type="submission" date="2019-04" db="EMBL/GenBank/DDBJ databases">
        <title>Microbes associate with the intestines of laboratory mice.</title>
        <authorList>
            <person name="Navarre W."/>
            <person name="Wong E."/>
            <person name="Huang K."/>
            <person name="Tropini C."/>
            <person name="Ng K."/>
            <person name="Yu B."/>
        </authorList>
    </citation>
    <scope>NUCLEOTIDE SEQUENCE</scope>
    <source>
        <strain evidence="1">NM01_1-7b</strain>
    </source>
</reference>
<sequence length="170" mass="18463">MFKKIKKVVAFALALTMLMGMSTAAFAAETDEQSGKNPFAEEMTSLGNVSSEADRLSGGVDLQVWPGDGPAPQVTRLEIADIGVLNSNGNLCILLKVYGYGRGYTTFNGREIDYVASEPFIISGTGADGFYYLYDCGVKPVAGSYVFYSKFTSTNYPHKVVSINYPFELK</sequence>
<accession>A0AC61RUP3</accession>
<name>A0AC61RUP3_9FIRM</name>
<keyword evidence="2" id="KW-1185">Reference proteome</keyword>
<protein>
    <submittedName>
        <fullName evidence="1">Uncharacterized protein</fullName>
    </submittedName>
</protein>
<dbReference type="Proteomes" id="UP000304953">
    <property type="component" value="Unassembled WGS sequence"/>
</dbReference>
<dbReference type="EMBL" id="SRYA01000031">
    <property type="protein sequence ID" value="TGY95337.1"/>
    <property type="molecule type" value="Genomic_DNA"/>
</dbReference>
<evidence type="ECO:0000313" key="2">
    <source>
        <dbReference type="Proteomes" id="UP000304953"/>
    </source>
</evidence>
<comment type="caution">
    <text evidence="1">The sequence shown here is derived from an EMBL/GenBank/DDBJ whole genome shotgun (WGS) entry which is preliminary data.</text>
</comment>
<proteinExistence type="predicted"/>
<evidence type="ECO:0000313" key="1">
    <source>
        <dbReference type="EMBL" id="TGY95337.1"/>
    </source>
</evidence>
<gene>
    <name evidence="1" type="ORF">E5329_15660</name>
</gene>